<name>A0A168P1K1_MUCCL</name>
<dbReference type="GO" id="GO:0016491">
    <property type="term" value="F:oxidoreductase activity"/>
    <property type="evidence" value="ECO:0007669"/>
    <property type="project" value="UniProtKB-KW"/>
</dbReference>
<organism evidence="2 3">
    <name type="scientific">Mucor lusitanicus CBS 277.49</name>
    <dbReference type="NCBI Taxonomy" id="747725"/>
    <lineage>
        <taxon>Eukaryota</taxon>
        <taxon>Fungi</taxon>
        <taxon>Fungi incertae sedis</taxon>
        <taxon>Mucoromycota</taxon>
        <taxon>Mucoromycotina</taxon>
        <taxon>Mucoromycetes</taxon>
        <taxon>Mucorales</taxon>
        <taxon>Mucorineae</taxon>
        <taxon>Mucoraceae</taxon>
        <taxon>Mucor</taxon>
    </lineage>
</organism>
<evidence type="ECO:0000313" key="2">
    <source>
        <dbReference type="EMBL" id="OAD07028.1"/>
    </source>
</evidence>
<dbReference type="InterPro" id="IPR025337">
    <property type="entry name" value="Questin_oxidase-like"/>
</dbReference>
<dbReference type="Proteomes" id="UP000077051">
    <property type="component" value="Unassembled WGS sequence"/>
</dbReference>
<dbReference type="STRING" id="747725.A0A168P1K1"/>
<comment type="caution">
    <text evidence="2">The sequence shown here is derived from an EMBL/GenBank/DDBJ whole genome shotgun (WGS) entry which is preliminary data.</text>
</comment>
<evidence type="ECO:0000256" key="1">
    <source>
        <dbReference type="ARBA" id="ARBA00023002"/>
    </source>
</evidence>
<sequence length="400" mass="44938">MLRQSVAQQQAPFSSLEYIQDNVSIDRSLLLDIVHENHLLYHMEKRDRPNNIVRVLVNLHKFKATKEQLAIAYEKTKLDVASIHVTDSSSKINEKNWSEFLGTSCSYGDYLVFFDRQMSALGLEETLDRYFYSLEPSIGSQMQPLVQLSFGIEHNLPEIITQALAYYASSYLDVSAILEYCQPYSGENQANNIQFVNSILFDLIHADQRFDGKIEGDNTFQSAVKLLLKSKSDLIKTYMAVWSGYSQNPQQKLDALLCTATTLAKVASKQNATHVELDWFLAGGQLIDSALAIQKVIRADQLENWVNVQFLSTLCTFVVQGRPMHALSTPPLATKDWEACTSTIVQNAFDNPKVILALDSVLNAKCQHPQLEPLCLEIANTLALFSNDGTWVKSGLGWSN</sequence>
<protein>
    <submittedName>
        <fullName evidence="2">Uncharacterized protein</fullName>
    </submittedName>
</protein>
<evidence type="ECO:0000313" key="3">
    <source>
        <dbReference type="Proteomes" id="UP000077051"/>
    </source>
</evidence>
<dbReference type="PANTHER" id="PTHR35870">
    <property type="entry name" value="PROTEIN, PUTATIVE (AFU_ORTHOLOGUE AFUA_5G03330)-RELATED"/>
    <property type="match status" value="1"/>
</dbReference>
<accession>A0A168P1K1</accession>
<keyword evidence="1" id="KW-0560">Oxidoreductase</keyword>
<dbReference type="EMBL" id="AMYB01000002">
    <property type="protein sequence ID" value="OAD07028.1"/>
    <property type="molecule type" value="Genomic_DNA"/>
</dbReference>
<gene>
    <name evidence="2" type="ORF">MUCCIDRAFT_160634</name>
</gene>
<proteinExistence type="predicted"/>
<reference evidence="2 3" key="1">
    <citation type="submission" date="2015-06" db="EMBL/GenBank/DDBJ databases">
        <title>Expansion of signal transduction pathways in fungi by whole-genome duplication.</title>
        <authorList>
            <consortium name="DOE Joint Genome Institute"/>
            <person name="Corrochano L.M."/>
            <person name="Kuo A."/>
            <person name="Marcet-Houben M."/>
            <person name="Polaino S."/>
            <person name="Salamov A."/>
            <person name="Villalobos J.M."/>
            <person name="Alvarez M.I."/>
            <person name="Avalos J."/>
            <person name="Benito E.P."/>
            <person name="Benoit I."/>
            <person name="Burger G."/>
            <person name="Camino L.P."/>
            <person name="Canovas D."/>
            <person name="Cerda-Olmedo E."/>
            <person name="Cheng J.-F."/>
            <person name="Dominguez A."/>
            <person name="Elias M."/>
            <person name="Eslava A.P."/>
            <person name="Glaser F."/>
            <person name="Grimwood J."/>
            <person name="Gutierrez G."/>
            <person name="Heitman J."/>
            <person name="Henrissat B."/>
            <person name="Iturriaga E.A."/>
            <person name="Lang B.F."/>
            <person name="Lavin J.L."/>
            <person name="Lee S."/>
            <person name="Li W."/>
            <person name="Lindquist E."/>
            <person name="Lopez-Garcia S."/>
            <person name="Luque E.M."/>
            <person name="Marcos A.T."/>
            <person name="Martin J."/>
            <person name="Mccluskey K."/>
            <person name="Medina H.R."/>
            <person name="Miralles-Duran A."/>
            <person name="Miyazaki A."/>
            <person name="Munoz-Torres E."/>
            <person name="Oguiza J.A."/>
            <person name="Ohm R."/>
            <person name="Olmedo M."/>
            <person name="Orejas M."/>
            <person name="Ortiz-Castellanos L."/>
            <person name="Pisabarro A.G."/>
            <person name="Rodriguez-Romero J."/>
            <person name="Ruiz-Herrera J."/>
            <person name="Ruiz-Vazquez R."/>
            <person name="Sanz C."/>
            <person name="Schackwitz W."/>
            <person name="Schmutz J."/>
            <person name="Shahriari M."/>
            <person name="Shelest E."/>
            <person name="Silva-Franco F."/>
            <person name="Soanes D."/>
            <person name="Syed K."/>
            <person name="Tagua V.G."/>
            <person name="Talbot N.J."/>
            <person name="Thon M."/>
            <person name="De Vries R.P."/>
            <person name="Wiebenga A."/>
            <person name="Yadav J.S."/>
            <person name="Braun E.L."/>
            <person name="Baker S."/>
            <person name="Garre V."/>
            <person name="Horwitz B."/>
            <person name="Torres-Martinez S."/>
            <person name="Idnurm A."/>
            <person name="Herrera-Estrella A."/>
            <person name="Gabaldon T."/>
            <person name="Grigoriev I.V."/>
        </authorList>
    </citation>
    <scope>NUCLEOTIDE SEQUENCE [LARGE SCALE GENOMIC DNA]</scope>
    <source>
        <strain evidence="2 3">CBS 277.49</strain>
    </source>
</reference>
<dbReference type="AlphaFoldDB" id="A0A168P1K1"/>
<dbReference type="VEuPathDB" id="FungiDB:MUCCIDRAFT_160634"/>
<dbReference type="Pfam" id="PF14027">
    <property type="entry name" value="Questin_oxidase"/>
    <property type="match status" value="1"/>
</dbReference>
<dbReference type="PANTHER" id="PTHR35870:SF1">
    <property type="entry name" value="PROTEIN, PUTATIVE (AFU_ORTHOLOGUE AFUA_5G03330)-RELATED"/>
    <property type="match status" value="1"/>
</dbReference>
<keyword evidence="3" id="KW-1185">Reference proteome</keyword>
<dbReference type="OrthoDB" id="10004862at2759"/>